<evidence type="ECO:0000313" key="3">
    <source>
        <dbReference type="EMBL" id="CDW86139.1"/>
    </source>
</evidence>
<dbReference type="InParanoid" id="A0A078AVD1"/>
<dbReference type="Pfam" id="PF00561">
    <property type="entry name" value="Abhydrolase_1"/>
    <property type="match status" value="1"/>
</dbReference>
<keyword evidence="4" id="KW-1185">Reference proteome</keyword>
<organism evidence="3 4">
    <name type="scientific">Stylonychia lemnae</name>
    <name type="common">Ciliate</name>
    <dbReference type="NCBI Taxonomy" id="5949"/>
    <lineage>
        <taxon>Eukaryota</taxon>
        <taxon>Sar</taxon>
        <taxon>Alveolata</taxon>
        <taxon>Ciliophora</taxon>
        <taxon>Intramacronucleata</taxon>
        <taxon>Spirotrichea</taxon>
        <taxon>Stichotrichia</taxon>
        <taxon>Sporadotrichida</taxon>
        <taxon>Oxytrichidae</taxon>
        <taxon>Stylonychinae</taxon>
        <taxon>Stylonychia</taxon>
    </lineage>
</organism>
<dbReference type="GO" id="GO:0042171">
    <property type="term" value="F:lysophosphatidic acid acyltransferase activity"/>
    <property type="evidence" value="ECO:0007669"/>
    <property type="project" value="TreeGrafter"/>
</dbReference>
<proteinExistence type="inferred from homology"/>
<evidence type="ECO:0000259" key="2">
    <source>
        <dbReference type="Pfam" id="PF00561"/>
    </source>
</evidence>
<dbReference type="InterPro" id="IPR000073">
    <property type="entry name" value="AB_hydrolase_1"/>
</dbReference>
<dbReference type="InterPro" id="IPR029058">
    <property type="entry name" value="AB_hydrolase_fold"/>
</dbReference>
<dbReference type="GO" id="GO:0006654">
    <property type="term" value="P:phosphatidic acid biosynthetic process"/>
    <property type="evidence" value="ECO:0007669"/>
    <property type="project" value="TreeGrafter"/>
</dbReference>
<reference evidence="3 4" key="1">
    <citation type="submission" date="2014-06" db="EMBL/GenBank/DDBJ databases">
        <authorList>
            <person name="Swart Estienne"/>
        </authorList>
    </citation>
    <scope>NUCLEOTIDE SEQUENCE [LARGE SCALE GENOMIC DNA]</scope>
    <source>
        <strain evidence="3 4">130c</strain>
    </source>
</reference>
<sequence>MGNSWKGISNEKQILAEIQLYKRAGLTFRDFGFADAVIQPYKNEKTVDRPGENYIHAVEIKRSDLVNDDLPIIIMIHGYGSGGAMYHRLVKKLAPYFHIFVLDLLGMGCSGRPEYNFKEPDEAEEFFVDSLRQWKVKVFKEKGISQNKKYYLCGHSLGGYISSVYALKYENELEKLILLSPVGIPKKPDDFDYLTIAKKFDTLPKRVGARMILYLWDKSFTPFDVLRYIGGSGTHLFLKFYMGKRMPSISDLEEIQEVKNYFQQIFLRPSSSEQALNTILSPGSWARKPLQDRIIDIKAPIVLMYGDRDWMDSTVAKQLVNDKKINATFHVIENSDHHLYLDNPIRVAYKILVETHGMKVAQAYLYKKQHYTSD</sequence>
<dbReference type="OrthoDB" id="430332at2759"/>
<protein>
    <recommendedName>
        <fullName evidence="2">AB hydrolase-1 domain-containing protein</fullName>
    </recommendedName>
</protein>
<dbReference type="EMBL" id="CCKQ01014385">
    <property type="protein sequence ID" value="CDW86139.1"/>
    <property type="molecule type" value="Genomic_DNA"/>
</dbReference>
<dbReference type="PANTHER" id="PTHR42886">
    <property type="entry name" value="RE40534P-RELATED"/>
    <property type="match status" value="1"/>
</dbReference>
<evidence type="ECO:0000313" key="4">
    <source>
        <dbReference type="Proteomes" id="UP000039865"/>
    </source>
</evidence>
<dbReference type="OMA" id="AFHSMMQ"/>
<dbReference type="AlphaFoldDB" id="A0A078AVD1"/>
<accession>A0A078AVD1</accession>
<dbReference type="GO" id="GO:0055088">
    <property type="term" value="P:lipid homeostasis"/>
    <property type="evidence" value="ECO:0007669"/>
    <property type="project" value="TreeGrafter"/>
</dbReference>
<dbReference type="Gene3D" id="3.40.50.1820">
    <property type="entry name" value="alpha/beta hydrolase"/>
    <property type="match status" value="1"/>
</dbReference>
<dbReference type="PANTHER" id="PTHR42886:SF29">
    <property type="entry name" value="PUMMELIG, ISOFORM A"/>
    <property type="match status" value="1"/>
</dbReference>
<feature type="domain" description="AB hydrolase-1" evidence="2">
    <location>
        <begin position="71"/>
        <end position="344"/>
    </location>
</feature>
<gene>
    <name evidence="3" type="primary">Contig14954.g15936</name>
    <name evidence="3" type="ORF">STYLEM_15230</name>
</gene>
<dbReference type="FunCoup" id="A0A078AVD1">
    <property type="interactions" value="12"/>
</dbReference>
<dbReference type="Proteomes" id="UP000039865">
    <property type="component" value="Unassembled WGS sequence"/>
</dbReference>
<evidence type="ECO:0000256" key="1">
    <source>
        <dbReference type="ARBA" id="ARBA00038097"/>
    </source>
</evidence>
<dbReference type="SUPFAM" id="SSF53474">
    <property type="entry name" value="alpha/beta-Hydrolases"/>
    <property type="match status" value="1"/>
</dbReference>
<dbReference type="GO" id="GO:0052689">
    <property type="term" value="F:carboxylic ester hydrolase activity"/>
    <property type="evidence" value="ECO:0007669"/>
    <property type="project" value="TreeGrafter"/>
</dbReference>
<name>A0A078AVD1_STYLE</name>
<comment type="similarity">
    <text evidence="1">Belongs to the peptidase S33 family. ABHD4/ABHD5 subfamily.</text>
</comment>